<name>A0A6V2DN98_9STRA</name>
<feature type="compositionally biased region" description="Basic and acidic residues" evidence="1">
    <location>
        <begin position="8"/>
        <end position="42"/>
    </location>
</feature>
<dbReference type="EMBL" id="HBNS01013750">
    <property type="protein sequence ID" value="CAE4599910.1"/>
    <property type="molecule type" value="Transcribed_RNA"/>
</dbReference>
<dbReference type="EMBL" id="HBNS01013751">
    <property type="protein sequence ID" value="CAE4599912.1"/>
    <property type="molecule type" value="Transcribed_RNA"/>
</dbReference>
<protein>
    <submittedName>
        <fullName evidence="4">Uncharacterized protein</fullName>
    </submittedName>
</protein>
<feature type="compositionally biased region" description="Basic and acidic residues" evidence="1">
    <location>
        <begin position="78"/>
        <end position="88"/>
    </location>
</feature>
<organism evidence="4">
    <name type="scientific">Ditylum brightwellii</name>
    <dbReference type="NCBI Taxonomy" id="49249"/>
    <lineage>
        <taxon>Eukaryota</taxon>
        <taxon>Sar</taxon>
        <taxon>Stramenopiles</taxon>
        <taxon>Ochrophyta</taxon>
        <taxon>Bacillariophyta</taxon>
        <taxon>Mediophyceae</taxon>
        <taxon>Lithodesmiophycidae</taxon>
        <taxon>Lithodesmiales</taxon>
        <taxon>Lithodesmiaceae</taxon>
        <taxon>Ditylum</taxon>
    </lineage>
</organism>
<evidence type="ECO:0000313" key="4">
    <source>
        <dbReference type="EMBL" id="CAE4599912.1"/>
    </source>
</evidence>
<dbReference type="EMBL" id="HBNS01013749">
    <property type="protein sequence ID" value="CAE4599908.1"/>
    <property type="molecule type" value="Transcribed_RNA"/>
</dbReference>
<accession>A0A6V2DN98</accession>
<proteinExistence type="predicted"/>
<evidence type="ECO:0000256" key="1">
    <source>
        <dbReference type="SAM" id="MobiDB-lite"/>
    </source>
</evidence>
<gene>
    <name evidence="2" type="ORF">DBRI00130_LOCUS11080</name>
    <name evidence="3" type="ORF">DBRI00130_LOCUS11081</name>
    <name evidence="4" type="ORF">DBRI00130_LOCUS11082</name>
</gene>
<reference evidence="4" key="1">
    <citation type="submission" date="2021-01" db="EMBL/GenBank/DDBJ databases">
        <authorList>
            <person name="Corre E."/>
            <person name="Pelletier E."/>
            <person name="Niang G."/>
            <person name="Scheremetjew M."/>
            <person name="Finn R."/>
            <person name="Kale V."/>
            <person name="Holt S."/>
            <person name="Cochrane G."/>
            <person name="Meng A."/>
            <person name="Brown T."/>
            <person name="Cohen L."/>
        </authorList>
    </citation>
    <scope>NUCLEOTIDE SEQUENCE</scope>
    <source>
        <strain evidence="4">GSO104</strain>
    </source>
</reference>
<evidence type="ECO:0000313" key="3">
    <source>
        <dbReference type="EMBL" id="CAE4599910.1"/>
    </source>
</evidence>
<sequence>MHALMVEKGFERKSEEEIKRDEEKRMLEKKEQEKNQRKEQQHLRGNIKVPSTLKMVSGGGGGRGRWEDVNQIMEKRMTRVKEKTKQQKQDGTITNADRMEALRKKQLYQN</sequence>
<evidence type="ECO:0000313" key="2">
    <source>
        <dbReference type="EMBL" id="CAE4599908.1"/>
    </source>
</evidence>
<dbReference type="AlphaFoldDB" id="A0A6V2DN98"/>
<feature type="region of interest" description="Disordered" evidence="1">
    <location>
        <begin position="78"/>
        <end position="110"/>
    </location>
</feature>
<feature type="region of interest" description="Disordered" evidence="1">
    <location>
        <begin position="1"/>
        <end position="66"/>
    </location>
</feature>